<keyword evidence="2" id="KW-1185">Reference proteome</keyword>
<protein>
    <submittedName>
        <fullName evidence="1">Uncharacterized protein</fullName>
    </submittedName>
</protein>
<comment type="caution">
    <text evidence="1">The sequence shown here is derived from an EMBL/GenBank/DDBJ whole genome shotgun (WGS) entry which is preliminary data.</text>
</comment>
<name>A0ACB8RNJ4_9AGAM</name>
<evidence type="ECO:0000313" key="1">
    <source>
        <dbReference type="EMBL" id="KAI0045083.1"/>
    </source>
</evidence>
<proteinExistence type="predicted"/>
<gene>
    <name evidence="1" type="ORF">FA95DRAFT_171501</name>
</gene>
<reference evidence="1" key="1">
    <citation type="submission" date="2021-02" db="EMBL/GenBank/DDBJ databases">
        <authorList>
            <consortium name="DOE Joint Genome Institute"/>
            <person name="Ahrendt S."/>
            <person name="Looney B.P."/>
            <person name="Miyauchi S."/>
            <person name="Morin E."/>
            <person name="Drula E."/>
            <person name="Courty P.E."/>
            <person name="Chicoki N."/>
            <person name="Fauchery L."/>
            <person name="Kohler A."/>
            <person name="Kuo A."/>
            <person name="Labutti K."/>
            <person name="Pangilinan J."/>
            <person name="Lipzen A."/>
            <person name="Riley R."/>
            <person name="Andreopoulos W."/>
            <person name="He G."/>
            <person name="Johnson J."/>
            <person name="Barry K.W."/>
            <person name="Grigoriev I.V."/>
            <person name="Nagy L."/>
            <person name="Hibbett D."/>
            <person name="Henrissat B."/>
            <person name="Matheny P.B."/>
            <person name="Labbe J."/>
            <person name="Martin F."/>
        </authorList>
    </citation>
    <scope>NUCLEOTIDE SEQUENCE</scope>
    <source>
        <strain evidence="1">FP105234-sp</strain>
    </source>
</reference>
<organism evidence="1 2">
    <name type="scientific">Auriscalpium vulgare</name>
    <dbReference type="NCBI Taxonomy" id="40419"/>
    <lineage>
        <taxon>Eukaryota</taxon>
        <taxon>Fungi</taxon>
        <taxon>Dikarya</taxon>
        <taxon>Basidiomycota</taxon>
        <taxon>Agaricomycotina</taxon>
        <taxon>Agaricomycetes</taxon>
        <taxon>Russulales</taxon>
        <taxon>Auriscalpiaceae</taxon>
        <taxon>Auriscalpium</taxon>
    </lineage>
</organism>
<dbReference type="EMBL" id="MU275962">
    <property type="protein sequence ID" value="KAI0045083.1"/>
    <property type="molecule type" value="Genomic_DNA"/>
</dbReference>
<accession>A0ACB8RNJ4</accession>
<evidence type="ECO:0000313" key="2">
    <source>
        <dbReference type="Proteomes" id="UP000814033"/>
    </source>
</evidence>
<reference evidence="1" key="2">
    <citation type="journal article" date="2022" name="New Phytol.">
        <title>Evolutionary transition to the ectomycorrhizal habit in the genomes of a hyperdiverse lineage of mushroom-forming fungi.</title>
        <authorList>
            <person name="Looney B."/>
            <person name="Miyauchi S."/>
            <person name="Morin E."/>
            <person name="Drula E."/>
            <person name="Courty P.E."/>
            <person name="Kohler A."/>
            <person name="Kuo A."/>
            <person name="LaButti K."/>
            <person name="Pangilinan J."/>
            <person name="Lipzen A."/>
            <person name="Riley R."/>
            <person name="Andreopoulos W."/>
            <person name="He G."/>
            <person name="Johnson J."/>
            <person name="Nolan M."/>
            <person name="Tritt A."/>
            <person name="Barry K.W."/>
            <person name="Grigoriev I.V."/>
            <person name="Nagy L.G."/>
            <person name="Hibbett D."/>
            <person name="Henrissat B."/>
            <person name="Matheny P.B."/>
            <person name="Labbe J."/>
            <person name="Martin F.M."/>
        </authorList>
    </citation>
    <scope>NUCLEOTIDE SEQUENCE</scope>
    <source>
        <strain evidence="1">FP105234-sp</strain>
    </source>
</reference>
<dbReference type="Proteomes" id="UP000814033">
    <property type="component" value="Unassembled WGS sequence"/>
</dbReference>
<sequence length="185" mass="20147">MRAQHRLQQADPTLCSFIHSDVQKACRRPDNLCSADPAFKFGSVCYIPNLFSFRKALITRTFTLPLHEALNCSEPFGVACRHQPQAHRPTPGPRAAAQALHPPYASFGLGRTNNYMENLFAGSTQHNHAALPPARDGQLDQPRHARCRRVAQWALPAAGAVDSVGGNGGGRVDRACRCCACAAFE</sequence>